<feature type="transmembrane region" description="Helical" evidence="6">
    <location>
        <begin position="139"/>
        <end position="159"/>
    </location>
</feature>
<evidence type="ECO:0000256" key="4">
    <source>
        <dbReference type="ARBA" id="ARBA00022989"/>
    </source>
</evidence>
<keyword evidence="2" id="KW-1003">Cell membrane</keyword>
<proteinExistence type="predicted"/>
<evidence type="ECO:0000313" key="8">
    <source>
        <dbReference type="Proteomes" id="UP001597371"/>
    </source>
</evidence>
<dbReference type="Proteomes" id="UP001597371">
    <property type="component" value="Unassembled WGS sequence"/>
</dbReference>
<protein>
    <submittedName>
        <fullName evidence="7">Cytochrome c oxidase assembly protein</fullName>
    </submittedName>
</protein>
<dbReference type="RefSeq" id="WP_209737006.1">
    <property type="nucleotide sequence ID" value="NZ_CP072611.1"/>
</dbReference>
<keyword evidence="8" id="KW-1185">Reference proteome</keyword>
<feature type="transmembrane region" description="Helical" evidence="6">
    <location>
        <begin position="20"/>
        <end position="41"/>
    </location>
</feature>
<reference evidence="8" key="1">
    <citation type="journal article" date="2019" name="Int. J. Syst. Evol. Microbiol.">
        <title>The Global Catalogue of Microorganisms (GCM) 10K type strain sequencing project: providing services to taxonomists for standard genome sequencing and annotation.</title>
        <authorList>
            <consortium name="The Broad Institute Genomics Platform"/>
            <consortium name="The Broad Institute Genome Sequencing Center for Infectious Disease"/>
            <person name="Wu L."/>
            <person name="Ma J."/>
        </authorList>
    </citation>
    <scope>NUCLEOTIDE SEQUENCE [LARGE SCALE GENOMIC DNA]</scope>
    <source>
        <strain evidence="8">ZS-35-S2</strain>
    </source>
</reference>
<feature type="transmembrane region" description="Helical" evidence="6">
    <location>
        <begin position="171"/>
        <end position="190"/>
    </location>
</feature>
<name>A0ABW5CNF7_9HYPH</name>
<evidence type="ECO:0000256" key="6">
    <source>
        <dbReference type="SAM" id="Phobius"/>
    </source>
</evidence>
<gene>
    <name evidence="7" type="ORF">ACFSKQ_12815</name>
</gene>
<evidence type="ECO:0000256" key="2">
    <source>
        <dbReference type="ARBA" id="ARBA00022475"/>
    </source>
</evidence>
<accession>A0ABW5CNF7</accession>
<feature type="transmembrane region" description="Helical" evidence="6">
    <location>
        <begin position="107"/>
        <end position="127"/>
    </location>
</feature>
<dbReference type="EMBL" id="JBHUIJ010000016">
    <property type="protein sequence ID" value="MFD2238332.1"/>
    <property type="molecule type" value="Genomic_DNA"/>
</dbReference>
<keyword evidence="5 6" id="KW-0472">Membrane</keyword>
<feature type="transmembrane region" description="Helical" evidence="6">
    <location>
        <begin position="225"/>
        <end position="244"/>
    </location>
</feature>
<evidence type="ECO:0000313" key="7">
    <source>
        <dbReference type="EMBL" id="MFD2238332.1"/>
    </source>
</evidence>
<organism evidence="7 8">
    <name type="scientific">Aureimonas populi</name>
    <dbReference type="NCBI Taxonomy" id="1701758"/>
    <lineage>
        <taxon>Bacteria</taxon>
        <taxon>Pseudomonadati</taxon>
        <taxon>Pseudomonadota</taxon>
        <taxon>Alphaproteobacteria</taxon>
        <taxon>Hyphomicrobiales</taxon>
        <taxon>Aurantimonadaceae</taxon>
        <taxon>Aureimonas</taxon>
    </lineage>
</organism>
<evidence type="ECO:0000256" key="3">
    <source>
        <dbReference type="ARBA" id="ARBA00022692"/>
    </source>
</evidence>
<keyword evidence="4 6" id="KW-1133">Transmembrane helix</keyword>
<evidence type="ECO:0000256" key="1">
    <source>
        <dbReference type="ARBA" id="ARBA00004651"/>
    </source>
</evidence>
<feature type="transmembrane region" description="Helical" evidence="6">
    <location>
        <begin position="82"/>
        <end position="100"/>
    </location>
</feature>
<sequence length="251" mass="26958">MRETVVLPFCGAPPLPGELWMRWTLDPVLIGLLALVPALYLTFVPKGEGRERAFFWLGWATLVVAFVSPLCALSAALFSARVAHHVLLVAVAAPLLALANPWRARMALPYPALWLLIHAFALWFWHAPIPYEAALRSDALYWLMQLSLLGSALLFWSSALSGRHAAMTAPVTLLAAMMQMGLLGALITFAPRPLYTAHALSTEPFGLTPLADQQLAGLIMWAPGALPYLVAALAFAASALRGAAAGSAPSR</sequence>
<comment type="caution">
    <text evidence="7">The sequence shown here is derived from an EMBL/GenBank/DDBJ whole genome shotgun (WGS) entry which is preliminary data.</text>
</comment>
<keyword evidence="3 6" id="KW-0812">Transmembrane</keyword>
<comment type="subcellular location">
    <subcellularLocation>
        <location evidence="1">Cell membrane</location>
        <topology evidence="1">Multi-pass membrane protein</topology>
    </subcellularLocation>
</comment>
<dbReference type="Pfam" id="PF09678">
    <property type="entry name" value="Caa3_CtaG"/>
    <property type="match status" value="1"/>
</dbReference>
<evidence type="ECO:0000256" key="5">
    <source>
        <dbReference type="ARBA" id="ARBA00023136"/>
    </source>
</evidence>
<dbReference type="InterPro" id="IPR019108">
    <property type="entry name" value="Caa3_assmbl_CtaG-rel"/>
</dbReference>
<feature type="transmembrane region" description="Helical" evidence="6">
    <location>
        <begin position="53"/>
        <end position="76"/>
    </location>
</feature>